<dbReference type="PIRSF" id="PIRSF002867">
    <property type="entry name" value="CheV"/>
    <property type="match status" value="1"/>
</dbReference>
<dbReference type="Proteomes" id="UP000005753">
    <property type="component" value="Chromosome"/>
</dbReference>
<dbReference type="GO" id="GO:0006935">
    <property type="term" value="P:chemotaxis"/>
    <property type="evidence" value="ECO:0007669"/>
    <property type="project" value="InterPro"/>
</dbReference>
<comment type="function">
    <text evidence="2">May play the central regulatory role in sporulation. It may be an element of the effector pathway responsible for the activation of sporulation genes in response to nutritional stress. Spo0A may act in concert with spo0H (a sigma factor) to control the expression of some genes that are critical to the sporulation process.</text>
</comment>
<dbReference type="InterPro" id="IPR024181">
    <property type="entry name" value="Chemotax_regulator_CheV"/>
</dbReference>
<dbReference type="PROSITE" id="PS50851">
    <property type="entry name" value="CHEW"/>
    <property type="match status" value="1"/>
</dbReference>
<dbReference type="SUPFAM" id="SSF52172">
    <property type="entry name" value="CheY-like"/>
    <property type="match status" value="1"/>
</dbReference>
<dbReference type="EMBL" id="CM001487">
    <property type="protein sequence ID" value="EIM56516.1"/>
    <property type="molecule type" value="Genomic_DNA"/>
</dbReference>
<feature type="domain" description="CheW-like" evidence="5">
    <location>
        <begin position="17"/>
        <end position="159"/>
    </location>
</feature>
<sequence>MKKNEKEGILLETGTNEIEIMKFRVLDELYGINVAKVKEIMMSEHVKPMPHAHGSVEGFFKPRENLITVINLAKYLSGEEHKPKEGSRDLFIITNFNKMMVAFRVDRIEGISRISWKKISKPDKTLAQGEESIATGIAQCDDDLVTILDFEKIVAEIAPETSIQVSEVEELGPRKETDVPIVIAEDSVLLRKMITSALDKAGYKNVKTFNNGSECWEYMSGLRSDPKVLDKVKLVITDLEMPIMDGHRLTKLIKSDNTLQRIPVVIFSSLINEQMFLKGKEIGADEQLSKPEIGHLVSVIDELVKRYAENPPSDKKKK</sequence>
<dbReference type="InterPro" id="IPR011006">
    <property type="entry name" value="CheY-like_superfamily"/>
</dbReference>
<keyword evidence="3" id="KW-0597">Phosphoprotein</keyword>
<dbReference type="GO" id="GO:0000160">
    <property type="term" value="P:phosphorelay signal transduction system"/>
    <property type="evidence" value="ECO:0007669"/>
    <property type="project" value="InterPro"/>
</dbReference>
<name>I5ARU3_EUBC6</name>
<dbReference type="Pfam" id="PF01584">
    <property type="entry name" value="CheW"/>
    <property type="match status" value="1"/>
</dbReference>
<dbReference type="InterPro" id="IPR036061">
    <property type="entry name" value="CheW-like_dom_sf"/>
</dbReference>
<dbReference type="SMART" id="SM00260">
    <property type="entry name" value="CheW"/>
    <property type="match status" value="1"/>
</dbReference>
<dbReference type="PANTHER" id="PTHR47233">
    <property type="entry name" value="CHEMOTAXIS PROTEIN CHEV"/>
    <property type="match status" value="1"/>
</dbReference>
<dbReference type="eggNOG" id="COG3706">
    <property type="taxonomic scope" value="Bacteria"/>
</dbReference>
<dbReference type="Gene3D" id="2.40.50.180">
    <property type="entry name" value="CheA-289, Domain 4"/>
    <property type="match status" value="1"/>
</dbReference>
<dbReference type="AlphaFoldDB" id="I5ARU3"/>
<dbReference type="PANTHER" id="PTHR47233:SF3">
    <property type="entry name" value="CHEMOTAXIS PROTEIN CHEV"/>
    <property type="match status" value="1"/>
</dbReference>
<dbReference type="Gene3D" id="3.40.50.2300">
    <property type="match status" value="1"/>
</dbReference>
<organism evidence="6 7">
    <name type="scientific">Eubacterium cellulosolvens (strain ATCC 43171 / JCM 9499 / 6)</name>
    <name type="common">Cillobacterium cellulosolvens</name>
    <dbReference type="NCBI Taxonomy" id="633697"/>
    <lineage>
        <taxon>Bacteria</taxon>
        <taxon>Bacillati</taxon>
        <taxon>Bacillota</taxon>
        <taxon>Clostridia</taxon>
        <taxon>Eubacteriales</taxon>
        <taxon>Eubacteriaceae</taxon>
        <taxon>Eubacterium</taxon>
    </lineage>
</organism>
<reference evidence="6 7" key="2">
    <citation type="submission" date="2012-02" db="EMBL/GenBank/DDBJ databases">
        <title>Improved High-Quality Draft sequence of Eubacterium cellulosolvens 6.</title>
        <authorList>
            <consortium name="US DOE Joint Genome Institute"/>
            <person name="Lucas S."/>
            <person name="Han J."/>
            <person name="Lapidus A."/>
            <person name="Cheng J.-F."/>
            <person name="Goodwin L."/>
            <person name="Pitluck S."/>
            <person name="Peters L."/>
            <person name="Mikhailova N."/>
            <person name="Gu W."/>
            <person name="Detter J.C."/>
            <person name="Han C."/>
            <person name="Tapia R."/>
            <person name="Land M."/>
            <person name="Hauser L."/>
            <person name="Kyrpides N."/>
            <person name="Ivanova N."/>
            <person name="Pagani I."/>
            <person name="Johnson E."/>
            <person name="Mukhopadhyay B."/>
            <person name="Anderson I."/>
            <person name="Woyke T."/>
        </authorList>
    </citation>
    <scope>NUCLEOTIDE SEQUENCE [LARGE SCALE GENOMIC DNA]</scope>
    <source>
        <strain evidence="6 7">6</strain>
    </source>
</reference>
<dbReference type="Gene3D" id="2.30.30.40">
    <property type="entry name" value="SH3 Domains"/>
    <property type="match status" value="1"/>
</dbReference>
<dbReference type="InterPro" id="IPR002545">
    <property type="entry name" value="CheW-lke_dom"/>
</dbReference>
<dbReference type="STRING" id="633697.EubceDRAFT1_0677"/>
<dbReference type="InterPro" id="IPR001789">
    <property type="entry name" value="Sig_transdc_resp-reg_receiver"/>
</dbReference>
<reference evidence="6 7" key="1">
    <citation type="submission" date="2010-08" db="EMBL/GenBank/DDBJ databases">
        <authorList>
            <consortium name="US DOE Joint Genome Institute (JGI-PGF)"/>
            <person name="Lucas S."/>
            <person name="Copeland A."/>
            <person name="Lapidus A."/>
            <person name="Cheng J.-F."/>
            <person name="Bruce D."/>
            <person name="Goodwin L."/>
            <person name="Pitluck S."/>
            <person name="Land M.L."/>
            <person name="Hauser L."/>
            <person name="Chang Y.-J."/>
            <person name="Anderson I.J."/>
            <person name="Johnson E."/>
            <person name="Mulhopadhyay B."/>
            <person name="Kyrpides N."/>
            <person name="Woyke T.J."/>
        </authorList>
    </citation>
    <scope>NUCLEOTIDE SEQUENCE [LARGE SCALE GENOMIC DNA]</scope>
    <source>
        <strain evidence="6 7">6</strain>
    </source>
</reference>
<dbReference type="eggNOG" id="COG0835">
    <property type="taxonomic scope" value="Bacteria"/>
</dbReference>
<accession>I5ARU3</accession>
<dbReference type="HOGENOM" id="CLU_048995_0_1_9"/>
<evidence type="ECO:0000256" key="2">
    <source>
        <dbReference type="ARBA" id="ARBA00024867"/>
    </source>
</evidence>
<proteinExistence type="predicted"/>
<evidence type="ECO:0000256" key="3">
    <source>
        <dbReference type="PROSITE-ProRule" id="PRU00169"/>
    </source>
</evidence>
<dbReference type="SMART" id="SM00448">
    <property type="entry name" value="REC"/>
    <property type="match status" value="1"/>
</dbReference>
<dbReference type="SUPFAM" id="SSF50341">
    <property type="entry name" value="CheW-like"/>
    <property type="match status" value="1"/>
</dbReference>
<keyword evidence="7" id="KW-1185">Reference proteome</keyword>
<evidence type="ECO:0000259" key="4">
    <source>
        <dbReference type="PROSITE" id="PS50110"/>
    </source>
</evidence>
<evidence type="ECO:0000313" key="6">
    <source>
        <dbReference type="EMBL" id="EIM56516.1"/>
    </source>
</evidence>
<protein>
    <recommendedName>
        <fullName evidence="1">Stage 0 sporulation protein A homolog</fullName>
    </recommendedName>
</protein>
<feature type="modified residue" description="4-aspartylphosphate" evidence="3">
    <location>
        <position position="238"/>
    </location>
</feature>
<evidence type="ECO:0000259" key="5">
    <source>
        <dbReference type="PROSITE" id="PS50851"/>
    </source>
</evidence>
<evidence type="ECO:0000256" key="1">
    <source>
        <dbReference type="ARBA" id="ARBA00018672"/>
    </source>
</evidence>
<dbReference type="Pfam" id="PF00072">
    <property type="entry name" value="Response_reg"/>
    <property type="match status" value="1"/>
</dbReference>
<gene>
    <name evidence="6" type="ORF">EubceDRAFT1_0677</name>
</gene>
<evidence type="ECO:0000313" key="7">
    <source>
        <dbReference type="Proteomes" id="UP000005753"/>
    </source>
</evidence>
<dbReference type="PROSITE" id="PS50110">
    <property type="entry name" value="RESPONSE_REGULATORY"/>
    <property type="match status" value="1"/>
</dbReference>
<feature type="domain" description="Response regulatory" evidence="4">
    <location>
        <begin position="180"/>
        <end position="305"/>
    </location>
</feature>
<dbReference type="OrthoDB" id="9806105at2"/>